<sequence length="100" mass="10870">MVCRSCGDVILMRPEPRSCWCGASSGRYLDDRSTVEQSEGTLSIALDNGGLRDAVAAFDSAPQGWHPLMMFRAFLNPLSETDVRYVPRPAQEIPAADAPA</sequence>
<gene>
    <name evidence="1" type="ORF">Cco03nite_49930</name>
</gene>
<name>A0A8J3KY34_9ACTN</name>
<dbReference type="EMBL" id="BONI01000045">
    <property type="protein sequence ID" value="GIG08293.1"/>
    <property type="molecule type" value="Genomic_DNA"/>
</dbReference>
<dbReference type="AlphaFoldDB" id="A0A8J3KY34"/>
<evidence type="ECO:0000313" key="2">
    <source>
        <dbReference type="Proteomes" id="UP000630887"/>
    </source>
</evidence>
<organism evidence="1 2">
    <name type="scientific">Catellatospora coxensis</name>
    <dbReference type="NCBI Taxonomy" id="310354"/>
    <lineage>
        <taxon>Bacteria</taxon>
        <taxon>Bacillati</taxon>
        <taxon>Actinomycetota</taxon>
        <taxon>Actinomycetes</taxon>
        <taxon>Micromonosporales</taxon>
        <taxon>Micromonosporaceae</taxon>
        <taxon>Catellatospora</taxon>
    </lineage>
</organism>
<proteinExistence type="predicted"/>
<evidence type="ECO:0000313" key="1">
    <source>
        <dbReference type="EMBL" id="GIG08293.1"/>
    </source>
</evidence>
<dbReference type="Proteomes" id="UP000630887">
    <property type="component" value="Unassembled WGS sequence"/>
</dbReference>
<reference evidence="1 2" key="1">
    <citation type="submission" date="2021-01" db="EMBL/GenBank/DDBJ databases">
        <title>Whole genome shotgun sequence of Catellatospora coxensis NBRC 107359.</title>
        <authorList>
            <person name="Komaki H."/>
            <person name="Tamura T."/>
        </authorList>
    </citation>
    <scope>NUCLEOTIDE SEQUENCE [LARGE SCALE GENOMIC DNA]</scope>
    <source>
        <strain evidence="1 2">NBRC 107359</strain>
    </source>
</reference>
<keyword evidence="2" id="KW-1185">Reference proteome</keyword>
<accession>A0A8J3KY34</accession>
<comment type="caution">
    <text evidence="1">The sequence shown here is derived from an EMBL/GenBank/DDBJ whole genome shotgun (WGS) entry which is preliminary data.</text>
</comment>
<protein>
    <submittedName>
        <fullName evidence="1">Uncharacterized protein</fullName>
    </submittedName>
</protein>